<dbReference type="OrthoDB" id="406838at2759"/>
<evidence type="ECO:0000256" key="1">
    <source>
        <dbReference type="PROSITE-ProRule" id="PRU01011"/>
    </source>
</evidence>
<sequence length="79" mass="9333">PDRPPGPPYGPRICDGNFDTIAMLRGEMFVFKERWFWRVRDRRVMDGYPLPIGHFWVGLPPNINTAYERKDGKFVFFKG</sequence>
<dbReference type="EMBL" id="VWYG01003451">
    <property type="protein sequence ID" value="NXQ80479.1"/>
    <property type="molecule type" value="Genomic_DNA"/>
</dbReference>
<proteinExistence type="predicted"/>
<dbReference type="PROSITE" id="PS00024">
    <property type="entry name" value="HEMOPEXIN"/>
    <property type="match status" value="1"/>
</dbReference>
<feature type="non-terminal residue" evidence="2">
    <location>
        <position position="1"/>
    </location>
</feature>
<protein>
    <submittedName>
        <fullName evidence="2">MMP14 protein</fullName>
    </submittedName>
</protein>
<evidence type="ECO:0000313" key="2">
    <source>
        <dbReference type="EMBL" id="NXQ80479.1"/>
    </source>
</evidence>
<organism evidence="2 3">
    <name type="scientific">Nyctibius grandis</name>
    <name type="common">Great potoo</name>
    <dbReference type="NCBI Taxonomy" id="48427"/>
    <lineage>
        <taxon>Eukaryota</taxon>
        <taxon>Metazoa</taxon>
        <taxon>Chordata</taxon>
        <taxon>Craniata</taxon>
        <taxon>Vertebrata</taxon>
        <taxon>Euteleostomi</taxon>
        <taxon>Archelosauria</taxon>
        <taxon>Archosauria</taxon>
        <taxon>Dinosauria</taxon>
        <taxon>Saurischia</taxon>
        <taxon>Theropoda</taxon>
        <taxon>Coelurosauria</taxon>
        <taxon>Aves</taxon>
        <taxon>Neognathae</taxon>
        <taxon>Neoaves</taxon>
        <taxon>Strisores</taxon>
        <taxon>Caprimulgiformes</taxon>
        <taxon>Nyctibiidae</taxon>
        <taxon>Nyctibius</taxon>
    </lineage>
</organism>
<feature type="repeat" description="Hemopexin" evidence="1">
    <location>
        <begin position="11"/>
        <end position="59"/>
    </location>
</feature>
<dbReference type="Gene3D" id="2.110.10.10">
    <property type="entry name" value="Hemopexin-like domain"/>
    <property type="match status" value="1"/>
</dbReference>
<keyword evidence="3" id="KW-1185">Reference proteome</keyword>
<gene>
    <name evidence="2" type="primary">Mmp14</name>
    <name evidence="2" type="ORF">NYCGRA_R08563</name>
</gene>
<dbReference type="SUPFAM" id="SSF50923">
    <property type="entry name" value="Hemopexin-like domain"/>
    <property type="match status" value="1"/>
</dbReference>
<comment type="caution">
    <text evidence="2">The sequence shown here is derived from an EMBL/GenBank/DDBJ whole genome shotgun (WGS) entry which is preliminary data.</text>
</comment>
<dbReference type="Proteomes" id="UP000567826">
    <property type="component" value="Unassembled WGS sequence"/>
</dbReference>
<accession>A0A7L2G266</accession>
<reference evidence="2 3" key="1">
    <citation type="submission" date="2019-09" db="EMBL/GenBank/DDBJ databases">
        <title>Bird 10,000 Genomes (B10K) Project - Family phase.</title>
        <authorList>
            <person name="Zhang G."/>
        </authorList>
    </citation>
    <scope>NUCLEOTIDE SEQUENCE [LARGE SCALE GENOMIC DNA]</scope>
    <source>
        <strain evidence="2">B10K-DU-001-56</strain>
        <tissue evidence="2">Muscle</tissue>
    </source>
</reference>
<dbReference type="InterPro" id="IPR018486">
    <property type="entry name" value="Hemopexin_CS"/>
</dbReference>
<dbReference type="PROSITE" id="PS51642">
    <property type="entry name" value="HEMOPEXIN_2"/>
    <property type="match status" value="1"/>
</dbReference>
<dbReference type="Pfam" id="PF00045">
    <property type="entry name" value="Hemopexin"/>
    <property type="match status" value="1"/>
</dbReference>
<feature type="non-terminal residue" evidence="2">
    <location>
        <position position="79"/>
    </location>
</feature>
<evidence type="ECO:0000313" key="3">
    <source>
        <dbReference type="Proteomes" id="UP000567826"/>
    </source>
</evidence>
<name>A0A7L2G266_NYCGR</name>
<dbReference type="AlphaFoldDB" id="A0A7L2G266"/>
<dbReference type="InterPro" id="IPR018487">
    <property type="entry name" value="Hemopexin-like_repeat"/>
</dbReference>
<dbReference type="SMART" id="SM00120">
    <property type="entry name" value="HX"/>
    <property type="match status" value="1"/>
</dbReference>
<dbReference type="InterPro" id="IPR036375">
    <property type="entry name" value="Hemopexin-like_dom_sf"/>
</dbReference>